<evidence type="ECO:0000313" key="1">
    <source>
        <dbReference type="EMBL" id="MEP7731514.1"/>
    </source>
</evidence>
<organism evidence="1 2">
    <name type="scientific">Marinomonas primoryensis</name>
    <dbReference type="NCBI Taxonomy" id="178399"/>
    <lineage>
        <taxon>Bacteria</taxon>
        <taxon>Pseudomonadati</taxon>
        <taxon>Pseudomonadota</taxon>
        <taxon>Gammaproteobacteria</taxon>
        <taxon>Oceanospirillales</taxon>
        <taxon>Oceanospirillaceae</taxon>
        <taxon>Marinomonas</taxon>
    </lineage>
</organism>
<protein>
    <submittedName>
        <fullName evidence="1">Uncharacterized protein</fullName>
    </submittedName>
</protein>
<reference evidence="1 2" key="1">
    <citation type="submission" date="2024-05" db="EMBL/GenBank/DDBJ databases">
        <authorList>
            <person name="Busch G.E."/>
            <person name="Sharma I."/>
        </authorList>
    </citation>
    <scope>NUCLEOTIDE SEQUENCE [LARGE SCALE GENOMIC DNA]</scope>
    <source>
        <strain evidence="1 2">23GB23</strain>
    </source>
</reference>
<gene>
    <name evidence="1" type="ORF">ABKW32_18900</name>
</gene>
<evidence type="ECO:0000313" key="2">
    <source>
        <dbReference type="Proteomes" id="UP001471651"/>
    </source>
</evidence>
<comment type="caution">
    <text evidence="1">The sequence shown here is derived from an EMBL/GenBank/DDBJ whole genome shotgun (WGS) entry which is preliminary data.</text>
</comment>
<dbReference type="RefSeq" id="WP_348578083.1">
    <property type="nucleotide sequence ID" value="NZ_JBDYKN010000039.1"/>
</dbReference>
<keyword evidence="2" id="KW-1185">Reference proteome</keyword>
<dbReference type="Proteomes" id="UP001471651">
    <property type="component" value="Unassembled WGS sequence"/>
</dbReference>
<proteinExistence type="predicted"/>
<dbReference type="EMBL" id="JBDYKN010000039">
    <property type="protein sequence ID" value="MEP7731514.1"/>
    <property type="molecule type" value="Genomic_DNA"/>
</dbReference>
<sequence>MTKPIKLLYKGEFAATLSNFGYATPWAIASATFQDESLAIKLIALTKMDRFGIELEEMEISEAEEDRLYDAKQKELNLSSEDYAIKKDKNWSVVCDDGSIDGVRAIRCESDGFLEWRPGY</sequence>
<name>A0ABV0L622_9GAMM</name>
<accession>A0ABV0L622</accession>